<reference evidence="1" key="1">
    <citation type="submission" date="2021-01" db="EMBL/GenBank/DDBJ databases">
        <title>Genome seq and assembly of Tabrizicola sp. KVB23.</title>
        <authorList>
            <person name="Chhetri G."/>
        </authorList>
    </citation>
    <scope>NUCLEOTIDE SEQUENCE</scope>
    <source>
        <strain evidence="1">KVB23</strain>
    </source>
</reference>
<dbReference type="RefSeq" id="WP_202662376.1">
    <property type="nucleotide sequence ID" value="NZ_JAESVP010000011.1"/>
</dbReference>
<evidence type="ECO:0000313" key="1">
    <source>
        <dbReference type="EMBL" id="MBL4929806.1"/>
    </source>
</evidence>
<gene>
    <name evidence="1" type="ORF">JI744_17010</name>
</gene>
<dbReference type="AlphaFoldDB" id="A0A8J7SWL9"/>
<name>A0A8J7SWL9_9RHOB</name>
<organism evidence="1 2">
    <name type="scientific">Fuscibacter oryzae</name>
    <dbReference type="NCBI Taxonomy" id="2803939"/>
    <lineage>
        <taxon>Bacteria</taxon>
        <taxon>Pseudomonadati</taxon>
        <taxon>Pseudomonadota</taxon>
        <taxon>Alphaproteobacteria</taxon>
        <taxon>Rhodobacterales</taxon>
        <taxon>Paracoccaceae</taxon>
        <taxon>Fuscibacter</taxon>
    </lineage>
</organism>
<evidence type="ECO:0000313" key="2">
    <source>
        <dbReference type="Proteomes" id="UP000619033"/>
    </source>
</evidence>
<proteinExistence type="predicted"/>
<dbReference type="EMBL" id="JAESVP010000011">
    <property type="protein sequence ID" value="MBL4929806.1"/>
    <property type="molecule type" value="Genomic_DNA"/>
</dbReference>
<dbReference type="Proteomes" id="UP000619033">
    <property type="component" value="Unassembled WGS sequence"/>
</dbReference>
<comment type="caution">
    <text evidence="1">The sequence shown here is derived from an EMBL/GenBank/DDBJ whole genome shotgun (WGS) entry which is preliminary data.</text>
</comment>
<accession>A0A8J7SWL9</accession>
<sequence>MRPYLFPLLLAATPLHSETLSAEIGRAGLAPTEARLATLPAPSDEEKFALGGLRFLRAIEISFQIRWQNGMTDRTGMLPLLRLPVPDNPNPAPFDPTSVAEIFRQSETTLTGAHQVLETIPDTADFGLTVNLADLWFDVNANATRDPEEGLLDIAGPALLGWQWSQRDPATPAPVIRFDVADAAWLAAYAHGLQAISQVVLAYDPTEPVTRILATRSKLTEHGPLPPDMLFGSAGDGLDSFDMIALALATLNQQPDTARMVAARDNLLAAVDQNRMFWTRVAAETDNQAEWLPNARQTSALGLTLPPDTGAVWQAVLADGEELLKGDKLIPYWRSGPSAGINLAKIFIEPRPVDVPGWIQGWAAMPYYQAGETVSAENWSRFESIIGGDAMLMALWLN</sequence>
<protein>
    <submittedName>
        <fullName evidence="1">Uncharacterized protein</fullName>
    </submittedName>
</protein>
<keyword evidence="2" id="KW-1185">Reference proteome</keyword>